<reference evidence="1 2" key="1">
    <citation type="submission" date="2020-03" db="EMBL/GenBank/DDBJ databases">
        <title>Metagenomic, metatranscriptomic, and metabolomic analyses revealed the key microbes and metabolic features during the fermentation of ganjang, Korean traditional soy sauce.</title>
        <authorList>
            <person name="Chun B.H."/>
            <person name="Jeon C.O."/>
        </authorList>
    </citation>
    <scope>NUCLEOTIDE SEQUENCE [LARGE SCALE GENOMIC DNA]</scope>
    <source>
        <strain evidence="1 2">KG14</strain>
    </source>
</reference>
<gene>
    <name evidence="1" type="ORF">HLV39_06070</name>
</gene>
<protein>
    <submittedName>
        <fullName evidence="1">Uncharacterized protein</fullName>
    </submittedName>
</protein>
<evidence type="ECO:0000313" key="2">
    <source>
        <dbReference type="Proteomes" id="UP000536442"/>
    </source>
</evidence>
<name>A0A851HQ54_9GAMM</name>
<dbReference type="Proteomes" id="UP000536442">
    <property type="component" value="Unassembled WGS sequence"/>
</dbReference>
<keyword evidence="2" id="KW-1185">Reference proteome</keyword>
<dbReference type="EMBL" id="JABEVQ010000003">
    <property type="protein sequence ID" value="NWN91057.1"/>
    <property type="molecule type" value="Genomic_DNA"/>
</dbReference>
<comment type="caution">
    <text evidence="1">The sequence shown here is derived from an EMBL/GenBank/DDBJ whole genome shotgun (WGS) entry which is preliminary data.</text>
</comment>
<proteinExistence type="predicted"/>
<organism evidence="1 2">
    <name type="scientific">Marinobacter adhaerens</name>
    <dbReference type="NCBI Taxonomy" id="1033846"/>
    <lineage>
        <taxon>Bacteria</taxon>
        <taxon>Pseudomonadati</taxon>
        <taxon>Pseudomonadota</taxon>
        <taxon>Gammaproteobacteria</taxon>
        <taxon>Pseudomonadales</taxon>
        <taxon>Marinobacteraceae</taxon>
        <taxon>Marinobacter</taxon>
    </lineage>
</organism>
<evidence type="ECO:0000313" key="1">
    <source>
        <dbReference type="EMBL" id="NWN91057.1"/>
    </source>
</evidence>
<accession>A0A851HQ54</accession>
<dbReference type="AlphaFoldDB" id="A0A851HQ54"/>
<sequence>MSGCSSFQHRDQLARFNSAYTSGDYESALETVSFSMPDNKPVDSRKHLLELLHQGEMYRLTDRNEASVKAYDLAEEGMKYLDTEGLLARSAEGFMAVMVNDAERDYQALMSEAVLVNTYKGLAFLAAGNNEYARVEFNRANDRTRRAVDYFQKEIAEQQAALRAEARGGNRQASMVSSSLQSQGLQSAVSQQYGSPSSWSVFSDFIVPSSTYLHGIYFLANATGHADYERAVTSFKRVAEMAPQSRVLKADADLAEALASGSQSAAALPPQVWVVYENGLGPVLREARLDVPLLLVHGNQQAPAYFGIALPEYVERSAVPGSLGIVSGAGQEVRTERISDMGKVVRTEMKERFPGVLARAVTSAISKAVLQYEAADQFGPLGQLLAATMTVATTQADLRSWQALPDHWQATRMKRPDDGKLTLRDHRGGVLGHLDIPDQPYTLVYVKRPTAQAPATVITMDLQGKSEADFARFSR</sequence>